<evidence type="ECO:0000256" key="6">
    <source>
        <dbReference type="ARBA" id="ARBA00023065"/>
    </source>
</evidence>
<evidence type="ECO:0000313" key="11">
    <source>
        <dbReference type="Proteomes" id="UP000537126"/>
    </source>
</evidence>
<feature type="transmembrane region" description="Helical" evidence="9">
    <location>
        <begin position="62"/>
        <end position="81"/>
    </location>
</feature>
<gene>
    <name evidence="10" type="ORF">FHS56_001749</name>
</gene>
<dbReference type="InterPro" id="IPR044669">
    <property type="entry name" value="YneE/VCCN1/2-like"/>
</dbReference>
<proteinExistence type="inferred from homology"/>
<evidence type="ECO:0000256" key="8">
    <source>
        <dbReference type="ARBA" id="ARBA00034708"/>
    </source>
</evidence>
<evidence type="ECO:0000256" key="7">
    <source>
        <dbReference type="ARBA" id="ARBA00023136"/>
    </source>
</evidence>
<reference evidence="10 11" key="1">
    <citation type="submission" date="2020-03" db="EMBL/GenBank/DDBJ databases">
        <title>Genomic Encyclopedia of Type Strains, Phase IV (KMG-IV): sequencing the most valuable type-strain genomes for metagenomic binning, comparative biology and taxonomic classification.</title>
        <authorList>
            <person name="Goeker M."/>
        </authorList>
    </citation>
    <scope>NUCLEOTIDE SEQUENCE [LARGE SCALE GENOMIC DNA]</scope>
    <source>
        <strain evidence="10 11">DSM 5718</strain>
    </source>
</reference>
<keyword evidence="5 9" id="KW-1133">Transmembrane helix</keyword>
<name>A0A846MRM5_9BACT</name>
<evidence type="ECO:0000256" key="9">
    <source>
        <dbReference type="SAM" id="Phobius"/>
    </source>
</evidence>
<evidence type="ECO:0000256" key="5">
    <source>
        <dbReference type="ARBA" id="ARBA00022989"/>
    </source>
</evidence>
<evidence type="ECO:0000256" key="4">
    <source>
        <dbReference type="ARBA" id="ARBA00022692"/>
    </source>
</evidence>
<comment type="similarity">
    <text evidence="8">Belongs to the anion channel-forming bestrophin (TC 1.A.46) family.</text>
</comment>
<dbReference type="GO" id="GO:0005254">
    <property type="term" value="F:chloride channel activity"/>
    <property type="evidence" value="ECO:0007669"/>
    <property type="project" value="InterPro"/>
</dbReference>
<dbReference type="Pfam" id="PF25539">
    <property type="entry name" value="Bestrophin_2"/>
    <property type="match status" value="1"/>
</dbReference>
<keyword evidence="7 9" id="KW-0472">Membrane</keyword>
<feature type="transmembrane region" description="Helical" evidence="9">
    <location>
        <begin position="220"/>
        <end position="237"/>
    </location>
</feature>
<comment type="caution">
    <text evidence="10">The sequence shown here is derived from an EMBL/GenBank/DDBJ whole genome shotgun (WGS) entry which is preliminary data.</text>
</comment>
<dbReference type="PANTHER" id="PTHR33281:SF19">
    <property type="entry name" value="VOLTAGE-DEPENDENT ANION CHANNEL-FORMING PROTEIN YNEE"/>
    <property type="match status" value="1"/>
</dbReference>
<dbReference type="AlphaFoldDB" id="A0A846MRM5"/>
<keyword evidence="11" id="KW-1185">Reference proteome</keyword>
<organism evidence="10 11">
    <name type="scientific">Thermonema lapsum</name>
    <dbReference type="NCBI Taxonomy" id="28195"/>
    <lineage>
        <taxon>Bacteria</taxon>
        <taxon>Pseudomonadati</taxon>
        <taxon>Bacteroidota</taxon>
        <taxon>Cytophagia</taxon>
        <taxon>Cytophagales</taxon>
        <taxon>Thermonemataceae</taxon>
        <taxon>Thermonema</taxon>
    </lineage>
</organism>
<dbReference type="GO" id="GO:0005886">
    <property type="term" value="C:plasma membrane"/>
    <property type="evidence" value="ECO:0007669"/>
    <property type="project" value="UniProtKB-SubCell"/>
</dbReference>
<comment type="subcellular location">
    <subcellularLocation>
        <location evidence="1">Cell membrane</location>
        <topology evidence="1">Multi-pass membrane protein</topology>
    </subcellularLocation>
</comment>
<accession>A0A846MRM5</accession>
<evidence type="ECO:0000313" key="10">
    <source>
        <dbReference type="EMBL" id="NIK74236.1"/>
    </source>
</evidence>
<evidence type="ECO:0000256" key="2">
    <source>
        <dbReference type="ARBA" id="ARBA00022448"/>
    </source>
</evidence>
<keyword evidence="2" id="KW-0813">Transport</keyword>
<keyword evidence="4 9" id="KW-0812">Transmembrane</keyword>
<feature type="transmembrane region" description="Helical" evidence="9">
    <location>
        <begin position="31"/>
        <end position="50"/>
    </location>
</feature>
<protein>
    <submittedName>
        <fullName evidence="10">Putative membrane protein</fullName>
    </submittedName>
</protein>
<evidence type="ECO:0000256" key="3">
    <source>
        <dbReference type="ARBA" id="ARBA00022475"/>
    </source>
</evidence>
<dbReference type="PANTHER" id="PTHR33281">
    <property type="entry name" value="UPF0187 PROTEIN YNEE"/>
    <property type="match status" value="1"/>
</dbReference>
<keyword evidence="3" id="KW-1003">Cell membrane</keyword>
<dbReference type="RefSeq" id="WP_166919725.1">
    <property type="nucleotide sequence ID" value="NZ_JAASRN010000002.1"/>
</dbReference>
<sequence length="313" mass="36070">MIIYNTKDWRKIFLSAFGFGSAYNAKELFQIQAFILAYCLLVVYLRHYHYPPERLSIQLDPTFLSLVGVILGLSLVFRVNSSYERWWEGRKQWGALVNHSRTLAAYFHAVLPERYQTNRHYVAAHIANFAYALKGHLRAKINWEIFDYPNEKEKKDMQQAGHPPYQVASYLFKKTEELFRSGLLCEADKINIKQQIQAMIDVLGACERIKNTPIPFSHTSFIKTFIIFYAFFLPIGLVDKFGWYTVPAVFLISYALAGVEVISEEIEQPFGTDANDLPLRHLSNVIKQNTYDLLQVSSQTSLPVAIIRDGVLI</sequence>
<evidence type="ECO:0000256" key="1">
    <source>
        <dbReference type="ARBA" id="ARBA00004651"/>
    </source>
</evidence>
<keyword evidence="6" id="KW-0406">Ion transport</keyword>
<dbReference type="Proteomes" id="UP000537126">
    <property type="component" value="Unassembled WGS sequence"/>
</dbReference>
<dbReference type="EMBL" id="JAASRN010000002">
    <property type="protein sequence ID" value="NIK74236.1"/>
    <property type="molecule type" value="Genomic_DNA"/>
</dbReference>
<feature type="transmembrane region" description="Helical" evidence="9">
    <location>
        <begin position="243"/>
        <end position="262"/>
    </location>
</feature>